<evidence type="ECO:0000256" key="1">
    <source>
        <dbReference type="SAM" id="Phobius"/>
    </source>
</evidence>
<evidence type="ECO:0000313" key="3">
    <source>
        <dbReference type="Proteomes" id="UP000178501"/>
    </source>
</evidence>
<proteinExistence type="predicted"/>
<evidence type="ECO:0008006" key="4">
    <source>
        <dbReference type="Google" id="ProtNLM"/>
    </source>
</evidence>
<dbReference type="EMBL" id="MHIK01000002">
    <property type="protein sequence ID" value="OGY52739.1"/>
    <property type="molecule type" value="Genomic_DNA"/>
</dbReference>
<dbReference type="AlphaFoldDB" id="A0A1G1YKA0"/>
<gene>
    <name evidence="2" type="ORF">A3J65_01720</name>
</gene>
<name>A0A1G1YKA0_9BACT</name>
<keyword evidence="1" id="KW-0472">Membrane</keyword>
<evidence type="ECO:0000313" key="2">
    <source>
        <dbReference type="EMBL" id="OGY52739.1"/>
    </source>
</evidence>
<reference evidence="2 3" key="1">
    <citation type="journal article" date="2016" name="Nat. Commun.">
        <title>Thousands of microbial genomes shed light on interconnected biogeochemical processes in an aquifer system.</title>
        <authorList>
            <person name="Anantharaman K."/>
            <person name="Brown C.T."/>
            <person name="Hug L.A."/>
            <person name="Sharon I."/>
            <person name="Castelle C.J."/>
            <person name="Probst A.J."/>
            <person name="Thomas B.C."/>
            <person name="Singh A."/>
            <person name="Wilkins M.J."/>
            <person name="Karaoz U."/>
            <person name="Brodie E.L."/>
            <person name="Williams K.H."/>
            <person name="Hubbard S.S."/>
            <person name="Banfield J.F."/>
        </authorList>
    </citation>
    <scope>NUCLEOTIDE SEQUENCE [LARGE SCALE GENOMIC DNA]</scope>
</reference>
<sequence length="177" mass="20332">MIINFLINLLFLLCLGIVQVSFLSTWPSPVSSLNLILTLAIFITVIIDYDQGLYWALGGGLFLELYTHLFFGITTLSLILAMILINVLFSNFFTNRSFYSLMILGLIASLTYNLLVLLFQFLLVLFKLSAEPIFFDFKFQFVWQPFFNLVILAVIFFTFFIFTGRLKSVFLTPASRP</sequence>
<feature type="transmembrane region" description="Helical" evidence="1">
    <location>
        <begin position="101"/>
        <end position="126"/>
    </location>
</feature>
<feature type="transmembrane region" description="Helical" evidence="1">
    <location>
        <begin position="146"/>
        <end position="166"/>
    </location>
</feature>
<accession>A0A1G1YKA0</accession>
<keyword evidence="1" id="KW-1133">Transmembrane helix</keyword>
<comment type="caution">
    <text evidence="2">The sequence shown here is derived from an EMBL/GenBank/DDBJ whole genome shotgun (WGS) entry which is preliminary data.</text>
</comment>
<feature type="transmembrane region" description="Helical" evidence="1">
    <location>
        <begin position="6"/>
        <end position="26"/>
    </location>
</feature>
<feature type="transmembrane region" description="Helical" evidence="1">
    <location>
        <begin position="69"/>
        <end position="89"/>
    </location>
</feature>
<feature type="transmembrane region" description="Helical" evidence="1">
    <location>
        <begin position="33"/>
        <end position="49"/>
    </location>
</feature>
<protein>
    <recommendedName>
        <fullName evidence="4">Rod shape-determining protein MreD</fullName>
    </recommendedName>
</protein>
<dbReference type="Proteomes" id="UP000178501">
    <property type="component" value="Unassembled WGS sequence"/>
</dbReference>
<organism evidence="2 3">
    <name type="scientific">Candidatus Buchananbacteria bacterium RIFCSPHIGHO2_02_FULL_45_11b</name>
    <dbReference type="NCBI Taxonomy" id="1797541"/>
    <lineage>
        <taxon>Bacteria</taxon>
        <taxon>Candidatus Buchananiibacteriota</taxon>
    </lineage>
</organism>
<keyword evidence="1" id="KW-0812">Transmembrane</keyword>